<evidence type="ECO:0000256" key="5">
    <source>
        <dbReference type="SAM" id="MobiDB-lite"/>
    </source>
</evidence>
<dbReference type="GO" id="GO:0008270">
    <property type="term" value="F:zinc ion binding"/>
    <property type="evidence" value="ECO:0007669"/>
    <property type="project" value="UniProtKB-KW"/>
</dbReference>
<feature type="region of interest" description="Disordered" evidence="5">
    <location>
        <begin position="1"/>
        <end position="77"/>
    </location>
</feature>
<dbReference type="HOGENOM" id="CLU_127751_0_0_1"/>
<gene>
    <name evidence="7" type="ORF">CY34DRAFT_87735</name>
</gene>
<evidence type="ECO:0000256" key="2">
    <source>
        <dbReference type="ARBA" id="ARBA00022771"/>
    </source>
</evidence>
<dbReference type="SUPFAM" id="SSF57667">
    <property type="entry name" value="beta-beta-alpha zinc fingers"/>
    <property type="match status" value="1"/>
</dbReference>
<dbReference type="PANTHER" id="PTHR23235">
    <property type="entry name" value="KRUEPPEL-LIKE TRANSCRIPTION FACTOR"/>
    <property type="match status" value="1"/>
</dbReference>
<dbReference type="STRING" id="930992.A0A0D0AQ81"/>
<keyword evidence="1" id="KW-0479">Metal-binding</keyword>
<dbReference type="GO" id="GO:0000978">
    <property type="term" value="F:RNA polymerase II cis-regulatory region sequence-specific DNA binding"/>
    <property type="evidence" value="ECO:0007669"/>
    <property type="project" value="TreeGrafter"/>
</dbReference>
<reference evidence="8" key="2">
    <citation type="submission" date="2015-01" db="EMBL/GenBank/DDBJ databases">
        <title>Evolutionary Origins and Diversification of the Mycorrhizal Mutualists.</title>
        <authorList>
            <consortium name="DOE Joint Genome Institute"/>
            <consortium name="Mycorrhizal Genomics Consortium"/>
            <person name="Kohler A."/>
            <person name="Kuo A."/>
            <person name="Nagy L.G."/>
            <person name="Floudas D."/>
            <person name="Copeland A."/>
            <person name="Barry K.W."/>
            <person name="Cichocki N."/>
            <person name="Veneault-Fourrey C."/>
            <person name="LaButti K."/>
            <person name="Lindquist E.A."/>
            <person name="Lipzen A."/>
            <person name="Lundell T."/>
            <person name="Morin E."/>
            <person name="Murat C."/>
            <person name="Riley R."/>
            <person name="Ohm R."/>
            <person name="Sun H."/>
            <person name="Tunlid A."/>
            <person name="Henrissat B."/>
            <person name="Grigoriev I.V."/>
            <person name="Hibbett D.S."/>
            <person name="Martin F."/>
        </authorList>
    </citation>
    <scope>NUCLEOTIDE SEQUENCE [LARGE SCALE GENOMIC DNA]</scope>
    <source>
        <strain evidence="8">UH-Slu-Lm8-n1</strain>
    </source>
</reference>
<keyword evidence="2 4" id="KW-0863">Zinc-finger</keyword>
<proteinExistence type="predicted"/>
<sequence>MYCPSDASDSPARRSAGPVPPLFHALPSPTRRRRRLDVSLPTPVPNLTKKSRGRKVPVSSGEPIYARSKDKSKKGTRTYTCHVNGCSKCFVRSEHLKRHIRSIHTNDKPWVCPIGGCEREFSRRDNLNQHMRIHKSP</sequence>
<dbReference type="InterPro" id="IPR036236">
    <property type="entry name" value="Znf_C2H2_sf"/>
</dbReference>
<feature type="compositionally biased region" description="Low complexity" evidence="5">
    <location>
        <begin position="1"/>
        <end position="16"/>
    </location>
</feature>
<feature type="domain" description="C2H2-type" evidence="6">
    <location>
        <begin position="79"/>
        <end position="109"/>
    </location>
</feature>
<dbReference type="Proteomes" id="UP000054485">
    <property type="component" value="Unassembled WGS sequence"/>
</dbReference>
<evidence type="ECO:0000259" key="6">
    <source>
        <dbReference type="PROSITE" id="PS50157"/>
    </source>
</evidence>
<name>A0A0D0AQ81_9AGAM</name>
<keyword evidence="3" id="KW-0862">Zinc</keyword>
<dbReference type="Pfam" id="PF00096">
    <property type="entry name" value="zf-C2H2"/>
    <property type="match status" value="2"/>
</dbReference>
<dbReference type="Gene3D" id="3.30.160.60">
    <property type="entry name" value="Classic Zinc Finger"/>
    <property type="match status" value="2"/>
</dbReference>
<dbReference type="EMBL" id="KN835311">
    <property type="protein sequence ID" value="KIK40204.1"/>
    <property type="molecule type" value="Genomic_DNA"/>
</dbReference>
<dbReference type="AlphaFoldDB" id="A0A0D0AQ81"/>
<dbReference type="InParanoid" id="A0A0D0AQ81"/>
<dbReference type="FunFam" id="3.30.160.60:FF:002343">
    <property type="entry name" value="Zinc finger protein 33A"/>
    <property type="match status" value="1"/>
</dbReference>
<dbReference type="PROSITE" id="PS00028">
    <property type="entry name" value="ZINC_FINGER_C2H2_1"/>
    <property type="match status" value="2"/>
</dbReference>
<protein>
    <recommendedName>
        <fullName evidence="6">C2H2-type domain-containing protein</fullName>
    </recommendedName>
</protein>
<feature type="domain" description="C2H2-type" evidence="6">
    <location>
        <begin position="110"/>
        <end position="137"/>
    </location>
</feature>
<dbReference type="InterPro" id="IPR013087">
    <property type="entry name" value="Znf_C2H2_type"/>
</dbReference>
<dbReference type="PROSITE" id="PS50157">
    <property type="entry name" value="ZINC_FINGER_C2H2_2"/>
    <property type="match status" value="2"/>
</dbReference>
<organism evidence="7 8">
    <name type="scientific">Suillus luteus UH-Slu-Lm8-n1</name>
    <dbReference type="NCBI Taxonomy" id="930992"/>
    <lineage>
        <taxon>Eukaryota</taxon>
        <taxon>Fungi</taxon>
        <taxon>Dikarya</taxon>
        <taxon>Basidiomycota</taxon>
        <taxon>Agaricomycotina</taxon>
        <taxon>Agaricomycetes</taxon>
        <taxon>Agaricomycetidae</taxon>
        <taxon>Boletales</taxon>
        <taxon>Suillineae</taxon>
        <taxon>Suillaceae</taxon>
        <taxon>Suillus</taxon>
    </lineage>
</organism>
<evidence type="ECO:0000256" key="4">
    <source>
        <dbReference type="PROSITE-ProRule" id="PRU00042"/>
    </source>
</evidence>
<accession>A0A0D0AQ81</accession>
<evidence type="ECO:0000256" key="1">
    <source>
        <dbReference type="ARBA" id="ARBA00022723"/>
    </source>
</evidence>
<keyword evidence="8" id="KW-1185">Reference proteome</keyword>
<dbReference type="SMART" id="SM00355">
    <property type="entry name" value="ZnF_C2H2"/>
    <property type="match status" value="2"/>
</dbReference>
<dbReference type="PANTHER" id="PTHR23235:SF120">
    <property type="entry name" value="KRUPPEL-LIKE FACTOR 15"/>
    <property type="match status" value="1"/>
</dbReference>
<reference evidence="7 8" key="1">
    <citation type="submission" date="2014-04" db="EMBL/GenBank/DDBJ databases">
        <authorList>
            <consortium name="DOE Joint Genome Institute"/>
            <person name="Kuo A."/>
            <person name="Ruytinx J."/>
            <person name="Rineau F."/>
            <person name="Colpaert J."/>
            <person name="Kohler A."/>
            <person name="Nagy L.G."/>
            <person name="Floudas D."/>
            <person name="Copeland A."/>
            <person name="Barry K.W."/>
            <person name="Cichocki N."/>
            <person name="Veneault-Fourrey C."/>
            <person name="LaButti K."/>
            <person name="Lindquist E.A."/>
            <person name="Lipzen A."/>
            <person name="Lundell T."/>
            <person name="Morin E."/>
            <person name="Murat C."/>
            <person name="Sun H."/>
            <person name="Tunlid A."/>
            <person name="Henrissat B."/>
            <person name="Grigoriev I.V."/>
            <person name="Hibbett D.S."/>
            <person name="Martin F."/>
            <person name="Nordberg H.P."/>
            <person name="Cantor M.N."/>
            <person name="Hua S.X."/>
        </authorList>
    </citation>
    <scope>NUCLEOTIDE SEQUENCE [LARGE SCALE GENOMIC DNA]</scope>
    <source>
        <strain evidence="7 8">UH-Slu-Lm8-n1</strain>
    </source>
</reference>
<evidence type="ECO:0000313" key="8">
    <source>
        <dbReference type="Proteomes" id="UP000054485"/>
    </source>
</evidence>
<evidence type="ECO:0000313" key="7">
    <source>
        <dbReference type="EMBL" id="KIK40204.1"/>
    </source>
</evidence>
<dbReference type="OrthoDB" id="6365676at2759"/>
<evidence type="ECO:0000256" key="3">
    <source>
        <dbReference type="ARBA" id="ARBA00022833"/>
    </source>
</evidence>
<dbReference type="GO" id="GO:0000981">
    <property type="term" value="F:DNA-binding transcription factor activity, RNA polymerase II-specific"/>
    <property type="evidence" value="ECO:0007669"/>
    <property type="project" value="TreeGrafter"/>
</dbReference>